<dbReference type="InterPro" id="IPR036396">
    <property type="entry name" value="Cyt_P450_sf"/>
</dbReference>
<accession>A0ABU6RC47</accession>
<dbReference type="PRINTS" id="PR00463">
    <property type="entry name" value="EP450I"/>
</dbReference>
<dbReference type="InterPro" id="IPR001128">
    <property type="entry name" value="Cyt_P450"/>
</dbReference>
<evidence type="ECO:0000256" key="5">
    <source>
        <dbReference type="ARBA" id="ARBA00022723"/>
    </source>
</evidence>
<evidence type="ECO:0000256" key="8">
    <source>
        <dbReference type="ARBA" id="ARBA00023004"/>
    </source>
</evidence>
<dbReference type="Gene3D" id="1.10.630.10">
    <property type="entry name" value="Cytochrome P450"/>
    <property type="match status" value="1"/>
</dbReference>
<evidence type="ECO:0000256" key="1">
    <source>
        <dbReference type="ARBA" id="ARBA00004167"/>
    </source>
</evidence>
<evidence type="ECO:0000256" key="3">
    <source>
        <dbReference type="ARBA" id="ARBA00022617"/>
    </source>
</evidence>
<dbReference type="Pfam" id="PF00067">
    <property type="entry name" value="p450"/>
    <property type="match status" value="1"/>
</dbReference>
<keyword evidence="5" id="KW-0479">Metal-binding</keyword>
<keyword evidence="8" id="KW-0408">Iron</keyword>
<keyword evidence="4 11" id="KW-0812">Transmembrane</keyword>
<keyword evidence="7" id="KW-0560">Oxidoreductase</keyword>
<evidence type="ECO:0000256" key="9">
    <source>
        <dbReference type="ARBA" id="ARBA00023033"/>
    </source>
</evidence>
<dbReference type="SUPFAM" id="SSF48264">
    <property type="entry name" value="Cytochrome P450"/>
    <property type="match status" value="1"/>
</dbReference>
<reference evidence="12 13" key="1">
    <citation type="journal article" date="2023" name="Plants (Basel)">
        <title>Bridging the Gap: Combining Genomics and Transcriptomics Approaches to Understand Stylosanthes scabra, an Orphan Legume from the Brazilian Caatinga.</title>
        <authorList>
            <person name="Ferreira-Neto J.R.C."/>
            <person name="da Silva M.D."/>
            <person name="Binneck E."/>
            <person name="de Melo N.F."/>
            <person name="da Silva R.H."/>
            <person name="de Melo A.L.T.M."/>
            <person name="Pandolfi V."/>
            <person name="Bustamante F.O."/>
            <person name="Brasileiro-Vidal A.C."/>
            <person name="Benko-Iseppon A.M."/>
        </authorList>
    </citation>
    <scope>NUCLEOTIDE SEQUENCE [LARGE SCALE GENOMIC DNA]</scope>
    <source>
        <tissue evidence="12">Leaves</tissue>
    </source>
</reference>
<evidence type="ECO:0000256" key="7">
    <source>
        <dbReference type="ARBA" id="ARBA00023002"/>
    </source>
</evidence>
<comment type="caution">
    <text evidence="12">The sequence shown here is derived from an EMBL/GenBank/DDBJ whole genome shotgun (WGS) entry which is preliminary data.</text>
</comment>
<evidence type="ECO:0000256" key="4">
    <source>
        <dbReference type="ARBA" id="ARBA00022692"/>
    </source>
</evidence>
<dbReference type="PANTHER" id="PTHR24282:SF255">
    <property type="entry name" value="CYTOCHROME P450 72A11-RELATED"/>
    <property type="match status" value="1"/>
</dbReference>
<keyword evidence="10 11" id="KW-0472">Membrane</keyword>
<evidence type="ECO:0000313" key="13">
    <source>
        <dbReference type="Proteomes" id="UP001341840"/>
    </source>
</evidence>
<dbReference type="PRINTS" id="PR00385">
    <property type="entry name" value="P450"/>
</dbReference>
<organism evidence="12 13">
    <name type="scientific">Stylosanthes scabra</name>
    <dbReference type="NCBI Taxonomy" id="79078"/>
    <lineage>
        <taxon>Eukaryota</taxon>
        <taxon>Viridiplantae</taxon>
        <taxon>Streptophyta</taxon>
        <taxon>Embryophyta</taxon>
        <taxon>Tracheophyta</taxon>
        <taxon>Spermatophyta</taxon>
        <taxon>Magnoliopsida</taxon>
        <taxon>eudicotyledons</taxon>
        <taxon>Gunneridae</taxon>
        <taxon>Pentapetalae</taxon>
        <taxon>rosids</taxon>
        <taxon>fabids</taxon>
        <taxon>Fabales</taxon>
        <taxon>Fabaceae</taxon>
        <taxon>Papilionoideae</taxon>
        <taxon>50 kb inversion clade</taxon>
        <taxon>dalbergioids sensu lato</taxon>
        <taxon>Dalbergieae</taxon>
        <taxon>Pterocarpus clade</taxon>
        <taxon>Stylosanthes</taxon>
    </lineage>
</organism>
<keyword evidence="13" id="KW-1185">Reference proteome</keyword>
<evidence type="ECO:0008006" key="14">
    <source>
        <dbReference type="Google" id="ProtNLM"/>
    </source>
</evidence>
<comment type="similarity">
    <text evidence="2">Belongs to the cytochrome P450 family.</text>
</comment>
<sequence length="429" mass="49588">MKLPIGTGFIRDGRWFGTAPPFILPRGSCYNENLIWVNQLLNPRGDWNQPLINHNFGPPEAARILQIQIGHCLFSCPIAMEVWQKLGLHLIPSHLQLQPPWKWLDEGFQQILSNSHNTHLMSRFVFTLWTLWLARNLFVFEGTPSSPEDILSRVGNLSTEFLPTPINRRMKNIDRLIKASLKDIINIKEKALKAGETSKDDLLGIMLESNHKEIEEHGHKKNIGMSLEDVIDECTLFYFAGQETTSVLLVWTMVLLSKHSYWQEREKEEVLQVFGSQKPHLDGLNRLKMVSMILYEVLRLYPPALGLTRSTDKEMKLGELTLLEGVHIYLPIVLVHHDIGLWGEDAKQFNPERFSKGIFKATNGKASFFPFGWGPRICTGQNFSLMETKLALSLILQHFLLNFLLLIFMLRWLWLCFIHNMMLISFYVR</sequence>
<dbReference type="InterPro" id="IPR002401">
    <property type="entry name" value="Cyt_P450_E_grp-I"/>
</dbReference>
<evidence type="ECO:0000256" key="10">
    <source>
        <dbReference type="ARBA" id="ARBA00023136"/>
    </source>
</evidence>
<keyword evidence="6 11" id="KW-1133">Transmembrane helix</keyword>
<feature type="transmembrane region" description="Helical" evidence="11">
    <location>
        <begin position="399"/>
        <end position="428"/>
    </location>
</feature>
<keyword evidence="3" id="KW-0349">Heme</keyword>
<name>A0ABU6RC47_9FABA</name>
<comment type="subcellular location">
    <subcellularLocation>
        <location evidence="1">Membrane</location>
        <topology evidence="1">Single-pass membrane protein</topology>
    </subcellularLocation>
</comment>
<dbReference type="Proteomes" id="UP001341840">
    <property type="component" value="Unassembled WGS sequence"/>
</dbReference>
<evidence type="ECO:0000313" key="12">
    <source>
        <dbReference type="EMBL" id="MED6121612.1"/>
    </source>
</evidence>
<dbReference type="PANTHER" id="PTHR24282">
    <property type="entry name" value="CYTOCHROME P450 FAMILY MEMBER"/>
    <property type="match status" value="1"/>
</dbReference>
<gene>
    <name evidence="12" type="ORF">PIB30_031829</name>
</gene>
<protein>
    <recommendedName>
        <fullName evidence="14">11-oxo-beta-amyrin 30-oxidase</fullName>
    </recommendedName>
</protein>
<proteinExistence type="inferred from homology"/>
<evidence type="ECO:0000256" key="11">
    <source>
        <dbReference type="SAM" id="Phobius"/>
    </source>
</evidence>
<keyword evidence="9" id="KW-0503">Monooxygenase</keyword>
<dbReference type="EMBL" id="JASCZI010030346">
    <property type="protein sequence ID" value="MED6121612.1"/>
    <property type="molecule type" value="Genomic_DNA"/>
</dbReference>
<evidence type="ECO:0000256" key="2">
    <source>
        <dbReference type="ARBA" id="ARBA00010617"/>
    </source>
</evidence>
<evidence type="ECO:0000256" key="6">
    <source>
        <dbReference type="ARBA" id="ARBA00022989"/>
    </source>
</evidence>
<dbReference type="InterPro" id="IPR050665">
    <property type="entry name" value="Cytochrome_P450_Monooxygen"/>
</dbReference>